<name>K1WTY6_TRIAC</name>
<dbReference type="EMBL" id="AMBO01000227">
    <property type="protein sequence ID" value="EKD04359.1"/>
    <property type="molecule type" value="Genomic_DNA"/>
</dbReference>
<accession>K1WTY6</accession>
<proteinExistence type="predicted"/>
<dbReference type="AlphaFoldDB" id="K1WTY6"/>
<organism evidence="2 3">
    <name type="scientific">Trichosporon asahii var. asahii (strain CBS 8904)</name>
    <name type="common">Yeast</name>
    <dbReference type="NCBI Taxonomy" id="1220162"/>
    <lineage>
        <taxon>Eukaryota</taxon>
        <taxon>Fungi</taxon>
        <taxon>Dikarya</taxon>
        <taxon>Basidiomycota</taxon>
        <taxon>Agaricomycotina</taxon>
        <taxon>Tremellomycetes</taxon>
        <taxon>Trichosporonales</taxon>
        <taxon>Trichosporonaceae</taxon>
        <taxon>Trichosporon</taxon>
    </lineage>
</organism>
<dbReference type="Proteomes" id="UP000006757">
    <property type="component" value="Unassembled WGS sequence"/>
</dbReference>
<feature type="region of interest" description="Disordered" evidence="1">
    <location>
        <begin position="1"/>
        <end position="26"/>
    </location>
</feature>
<sequence length="176" mass="19856">MFDARCPPGTGLRGTARGPHPERPGHRSFQEWLDLTTEIVREVYASALSILPPEYHGKAPPLPRVGTFCRNVMNAEWYPVLDSWYYPGSYDMLRPIPLEELGICNPMADGNLSDVQECARVGHGWEEPPPFDLPVPEDFVEEIELSEDEFDLRLAELQKERHISRSAVGAELPSDV</sequence>
<evidence type="ECO:0000313" key="3">
    <source>
        <dbReference type="Proteomes" id="UP000006757"/>
    </source>
</evidence>
<comment type="caution">
    <text evidence="2">The sequence shown here is derived from an EMBL/GenBank/DDBJ whole genome shotgun (WGS) entry which is preliminary data.</text>
</comment>
<dbReference type="HOGENOM" id="CLU_097661_0_0_1"/>
<evidence type="ECO:0000256" key="1">
    <source>
        <dbReference type="SAM" id="MobiDB-lite"/>
    </source>
</evidence>
<keyword evidence="3" id="KW-1185">Reference proteome</keyword>
<reference evidence="2 3" key="1">
    <citation type="journal article" date="2012" name="Eukaryot. Cell">
        <title>Genome sequence of the Trichosporon asahii environmental strain CBS 8904.</title>
        <authorList>
            <person name="Yang R.Y."/>
            <person name="Li H.T."/>
            <person name="Zhu H."/>
            <person name="Zhou G.P."/>
            <person name="Wang M."/>
            <person name="Wang L."/>
        </authorList>
    </citation>
    <scope>NUCLEOTIDE SEQUENCE [LARGE SCALE GENOMIC DNA]</scope>
    <source>
        <strain evidence="2 3">CBS 8904</strain>
    </source>
</reference>
<dbReference type="InParanoid" id="K1WTY6"/>
<evidence type="ECO:0000313" key="2">
    <source>
        <dbReference type="EMBL" id="EKD04359.1"/>
    </source>
</evidence>
<gene>
    <name evidence="2" type="ORF">A1Q2_01390</name>
</gene>
<protein>
    <submittedName>
        <fullName evidence="2">Uncharacterized protein</fullName>
    </submittedName>
</protein>